<proteinExistence type="predicted"/>
<evidence type="ECO:0000313" key="2">
    <source>
        <dbReference type="EMBL" id="SZX73865.1"/>
    </source>
</evidence>
<keyword evidence="3" id="KW-1185">Reference proteome</keyword>
<feature type="region of interest" description="Disordered" evidence="1">
    <location>
        <begin position="109"/>
        <end position="150"/>
    </location>
</feature>
<dbReference type="EMBL" id="FNXT01001199">
    <property type="protein sequence ID" value="SZX73865.1"/>
    <property type="molecule type" value="Genomic_DNA"/>
</dbReference>
<evidence type="ECO:0000256" key="1">
    <source>
        <dbReference type="SAM" id="MobiDB-lite"/>
    </source>
</evidence>
<reference evidence="2 3" key="1">
    <citation type="submission" date="2016-10" db="EMBL/GenBank/DDBJ databases">
        <authorList>
            <person name="Cai Z."/>
        </authorList>
    </citation>
    <scope>NUCLEOTIDE SEQUENCE [LARGE SCALE GENOMIC DNA]</scope>
</reference>
<dbReference type="AlphaFoldDB" id="A0A383W898"/>
<protein>
    <submittedName>
        <fullName evidence="2">Uncharacterized protein</fullName>
    </submittedName>
</protein>
<dbReference type="Proteomes" id="UP000256970">
    <property type="component" value="Unassembled WGS sequence"/>
</dbReference>
<sequence>MKQGRSGKEEIKAKRRALCWVRKRLATLQEENERLAYQHQLVAELCKGFEWFRDMQLHAVLADPELMLADDASADQQLAQNSMQQLTSLLEIEGEVQLLQQLSVLPVNQSNTSKGSAAPPAPAPNSSYSESMRAAAGTRRSNRAPPASSCQLVAPPDDAMWLLKLTYRQPWPHDCPSAGDMTAPELIKHYMAIARTLSLQLVQFDACKGAAEQAEPLRKLQGTLLQHFRVLLELCGCRDRTHLLRAMQLAYGEPAAPTF</sequence>
<organism evidence="2 3">
    <name type="scientific">Tetradesmus obliquus</name>
    <name type="common">Green alga</name>
    <name type="synonym">Acutodesmus obliquus</name>
    <dbReference type="NCBI Taxonomy" id="3088"/>
    <lineage>
        <taxon>Eukaryota</taxon>
        <taxon>Viridiplantae</taxon>
        <taxon>Chlorophyta</taxon>
        <taxon>core chlorophytes</taxon>
        <taxon>Chlorophyceae</taxon>
        <taxon>CS clade</taxon>
        <taxon>Sphaeropleales</taxon>
        <taxon>Scenedesmaceae</taxon>
        <taxon>Tetradesmus</taxon>
    </lineage>
</organism>
<accession>A0A383W898</accession>
<gene>
    <name evidence="2" type="ORF">BQ4739_LOCUS14106</name>
</gene>
<evidence type="ECO:0000313" key="3">
    <source>
        <dbReference type="Proteomes" id="UP000256970"/>
    </source>
</evidence>
<name>A0A383W898_TETOB</name>